<dbReference type="STRING" id="1798377.A2872_01320"/>
<dbReference type="FunFam" id="3.40.50.300:FF:000398">
    <property type="entry name" value="Type IV pilus assembly ATPase PilB"/>
    <property type="match status" value="1"/>
</dbReference>
<dbReference type="CDD" id="cd01129">
    <property type="entry name" value="PulE-GspE-like"/>
    <property type="match status" value="1"/>
</dbReference>
<evidence type="ECO:0000256" key="3">
    <source>
        <dbReference type="ARBA" id="ARBA00022840"/>
    </source>
</evidence>
<dbReference type="FunFam" id="3.30.450.90:FF:000001">
    <property type="entry name" value="Type II secretion system ATPase GspE"/>
    <property type="match status" value="1"/>
</dbReference>
<gene>
    <name evidence="5" type="ORF">A2872_01320</name>
</gene>
<evidence type="ECO:0000313" key="5">
    <source>
        <dbReference type="EMBL" id="OGG06349.1"/>
    </source>
</evidence>
<feature type="domain" description="AAA+ ATPase" evidence="4">
    <location>
        <begin position="310"/>
        <end position="431"/>
    </location>
</feature>
<dbReference type="Proteomes" id="UP000178681">
    <property type="component" value="Unassembled WGS sequence"/>
</dbReference>
<evidence type="ECO:0000259" key="4">
    <source>
        <dbReference type="SMART" id="SM00382"/>
    </source>
</evidence>
<organism evidence="5 6">
    <name type="scientific">Candidatus Gottesmanbacteria bacterium RIFCSPHIGHO2_01_FULL_42_12</name>
    <dbReference type="NCBI Taxonomy" id="1798377"/>
    <lineage>
        <taxon>Bacteria</taxon>
        <taxon>Candidatus Gottesmaniibacteriota</taxon>
    </lineage>
</organism>
<dbReference type="SUPFAM" id="SSF52540">
    <property type="entry name" value="P-loop containing nucleoside triphosphate hydrolases"/>
    <property type="match status" value="1"/>
</dbReference>
<comment type="caution">
    <text evidence="5">The sequence shown here is derived from an EMBL/GenBank/DDBJ whole genome shotgun (WGS) entry which is preliminary data.</text>
</comment>
<dbReference type="GO" id="GO:0005886">
    <property type="term" value="C:plasma membrane"/>
    <property type="evidence" value="ECO:0007669"/>
    <property type="project" value="TreeGrafter"/>
</dbReference>
<reference evidence="5 6" key="1">
    <citation type="journal article" date="2016" name="Nat. Commun.">
        <title>Thousands of microbial genomes shed light on interconnected biogeochemical processes in an aquifer system.</title>
        <authorList>
            <person name="Anantharaman K."/>
            <person name="Brown C.T."/>
            <person name="Hug L.A."/>
            <person name="Sharon I."/>
            <person name="Castelle C.J."/>
            <person name="Probst A.J."/>
            <person name="Thomas B.C."/>
            <person name="Singh A."/>
            <person name="Wilkins M.J."/>
            <person name="Karaoz U."/>
            <person name="Brodie E.L."/>
            <person name="Williams K.H."/>
            <person name="Hubbard S.S."/>
            <person name="Banfield J.F."/>
        </authorList>
    </citation>
    <scope>NUCLEOTIDE SEQUENCE [LARGE SCALE GENOMIC DNA]</scope>
</reference>
<dbReference type="Gene3D" id="3.30.450.90">
    <property type="match status" value="1"/>
</dbReference>
<dbReference type="GO" id="GO:0005524">
    <property type="term" value="F:ATP binding"/>
    <property type="evidence" value="ECO:0007669"/>
    <property type="project" value="UniProtKB-KW"/>
</dbReference>
<dbReference type="Gene3D" id="3.40.50.300">
    <property type="entry name" value="P-loop containing nucleotide triphosphate hydrolases"/>
    <property type="match status" value="1"/>
</dbReference>
<dbReference type="AlphaFoldDB" id="A0A1F5Z1K8"/>
<keyword evidence="3" id="KW-0067">ATP-binding</keyword>
<dbReference type="InterPro" id="IPR001482">
    <property type="entry name" value="T2SS/T4SS_dom"/>
</dbReference>
<dbReference type="InterPro" id="IPR007831">
    <property type="entry name" value="T2SS_GspE_N"/>
</dbReference>
<dbReference type="SMART" id="SM00382">
    <property type="entry name" value="AAA"/>
    <property type="match status" value="1"/>
</dbReference>
<dbReference type="SUPFAM" id="SSF160246">
    <property type="entry name" value="EspE N-terminal domain-like"/>
    <property type="match status" value="1"/>
</dbReference>
<sequence>MDKTLEEILLEDKAITAEQLNLVRLEHINTGKPIDKILLEKGMATDLQVAKAKAKQVGTAFVDLAGKKIPVDVLQLVPESVASRYILIPFARDPESNTLSLAMSDPLDLQVIDFVEKKCQLKVVPYLAATEQIKVAIKTFYAQNLGTEVTQALEETPELKEKITTPETLVISTDQGVAKIVSALLEFAIKSRASDIHVEPLEDKTRVRYRIDGILYEKLTLPIKIHDSVVARVKILSELKIDEKRLPQDGRFNFKVGNEEVDLRVSTLPTVYGEKVVIRLLKKSGRVPTLIELGLRGTALRNLEVAMLRPHGIIIVCGPTGSGKTTTLYAVLSKINSSKINIVTLEDPVEYQIAGINQVQINPAAGLTFASGLRSFLRQDPNVILVGEVRDEETTDLAIQAALTGHLVFSTLHTNNAAGALPRLLDLRAEPFLIASSINALVGQRICRKICTHCKESYEPPEEIVADIKKILGKYLDSEKYPDGKIVLYRGHGCDECGQTGYIGRMGIFEVMAVSEKIGGMVLERANAAVIEAEARNAGMVTMKQDGYLKALEGITTLEEVLRVAQE</sequence>
<evidence type="ECO:0000256" key="1">
    <source>
        <dbReference type="ARBA" id="ARBA00006611"/>
    </source>
</evidence>
<accession>A0A1F5Z1K8</accession>
<dbReference type="PANTHER" id="PTHR30258:SF1">
    <property type="entry name" value="PROTEIN TRANSPORT PROTEIN HOFB HOMOLOG"/>
    <property type="match status" value="1"/>
</dbReference>
<protein>
    <recommendedName>
        <fullName evidence="4">AAA+ ATPase domain-containing protein</fullName>
    </recommendedName>
</protein>
<evidence type="ECO:0000256" key="2">
    <source>
        <dbReference type="ARBA" id="ARBA00022741"/>
    </source>
</evidence>
<dbReference type="InterPro" id="IPR037257">
    <property type="entry name" value="T2SS_E_N_sf"/>
</dbReference>
<proteinExistence type="inferred from homology"/>
<keyword evidence="2" id="KW-0547">Nucleotide-binding</keyword>
<dbReference type="InterPro" id="IPR027417">
    <property type="entry name" value="P-loop_NTPase"/>
</dbReference>
<dbReference type="InterPro" id="IPR003593">
    <property type="entry name" value="AAA+_ATPase"/>
</dbReference>
<dbReference type="Pfam" id="PF05157">
    <property type="entry name" value="MshEN"/>
    <property type="match status" value="1"/>
</dbReference>
<name>A0A1F5Z1K8_9BACT</name>
<dbReference type="Pfam" id="PF00437">
    <property type="entry name" value="T2SSE"/>
    <property type="match status" value="1"/>
</dbReference>
<dbReference type="GO" id="GO:0016887">
    <property type="term" value="F:ATP hydrolysis activity"/>
    <property type="evidence" value="ECO:0007669"/>
    <property type="project" value="TreeGrafter"/>
</dbReference>
<dbReference type="PANTHER" id="PTHR30258">
    <property type="entry name" value="TYPE II SECRETION SYSTEM PROTEIN GSPE-RELATED"/>
    <property type="match status" value="1"/>
</dbReference>
<evidence type="ECO:0000313" key="6">
    <source>
        <dbReference type="Proteomes" id="UP000178681"/>
    </source>
</evidence>
<comment type="similarity">
    <text evidence="1">Belongs to the GSP E family.</text>
</comment>
<dbReference type="EMBL" id="MFJG01000023">
    <property type="protein sequence ID" value="OGG06349.1"/>
    <property type="molecule type" value="Genomic_DNA"/>
</dbReference>
<dbReference type="Gene3D" id="3.30.300.160">
    <property type="entry name" value="Type II secretion system, protein E, N-terminal domain"/>
    <property type="match status" value="1"/>
</dbReference>